<keyword evidence="3" id="KW-1185">Reference proteome</keyword>
<proteinExistence type="predicted"/>
<name>A0AAV4CRF8_9GAST</name>
<comment type="caution">
    <text evidence="2">The sequence shown here is derived from an EMBL/GenBank/DDBJ whole genome shotgun (WGS) entry which is preliminary data.</text>
</comment>
<evidence type="ECO:0000313" key="2">
    <source>
        <dbReference type="EMBL" id="GFO34420.1"/>
    </source>
</evidence>
<evidence type="ECO:0000313" key="3">
    <source>
        <dbReference type="Proteomes" id="UP000735302"/>
    </source>
</evidence>
<dbReference type="Proteomes" id="UP000735302">
    <property type="component" value="Unassembled WGS sequence"/>
</dbReference>
<feature type="region of interest" description="Disordered" evidence="1">
    <location>
        <begin position="1"/>
        <end position="52"/>
    </location>
</feature>
<dbReference type="EMBL" id="BLXT01006897">
    <property type="protein sequence ID" value="GFO34420.1"/>
    <property type="molecule type" value="Genomic_DNA"/>
</dbReference>
<accession>A0AAV4CRF8</accession>
<evidence type="ECO:0000256" key="1">
    <source>
        <dbReference type="SAM" id="MobiDB-lite"/>
    </source>
</evidence>
<gene>
    <name evidence="2" type="ORF">PoB_006092500</name>
</gene>
<dbReference type="AlphaFoldDB" id="A0AAV4CRF8"/>
<sequence length="153" mass="17950">MDDDDDDDNDDVDDDDDDVDDEDDNDDDREEEEEEEEEEEVEEEEEEEEDEVMVVKSFSAYLFLSIPPRISHLFSLPLLSVSQKGGKVRKDVRWEIPQQNDLRLLVPPSGRGTVVEIGCRGEEKKKNRKRRRNKSVREKGKEVIEKNVKRKKD</sequence>
<feature type="region of interest" description="Disordered" evidence="1">
    <location>
        <begin position="120"/>
        <end position="153"/>
    </location>
</feature>
<organism evidence="2 3">
    <name type="scientific">Plakobranchus ocellatus</name>
    <dbReference type="NCBI Taxonomy" id="259542"/>
    <lineage>
        <taxon>Eukaryota</taxon>
        <taxon>Metazoa</taxon>
        <taxon>Spiralia</taxon>
        <taxon>Lophotrochozoa</taxon>
        <taxon>Mollusca</taxon>
        <taxon>Gastropoda</taxon>
        <taxon>Heterobranchia</taxon>
        <taxon>Euthyneura</taxon>
        <taxon>Panpulmonata</taxon>
        <taxon>Sacoglossa</taxon>
        <taxon>Placobranchoidea</taxon>
        <taxon>Plakobranchidae</taxon>
        <taxon>Plakobranchus</taxon>
    </lineage>
</organism>
<feature type="compositionally biased region" description="Basic and acidic residues" evidence="1">
    <location>
        <begin position="135"/>
        <end position="147"/>
    </location>
</feature>
<protein>
    <submittedName>
        <fullName evidence="2">Uncharacterized protein</fullName>
    </submittedName>
</protein>
<reference evidence="2 3" key="1">
    <citation type="journal article" date="2021" name="Elife">
        <title>Chloroplast acquisition without the gene transfer in kleptoplastic sea slugs, Plakobranchus ocellatus.</title>
        <authorList>
            <person name="Maeda T."/>
            <person name="Takahashi S."/>
            <person name="Yoshida T."/>
            <person name="Shimamura S."/>
            <person name="Takaki Y."/>
            <person name="Nagai Y."/>
            <person name="Toyoda A."/>
            <person name="Suzuki Y."/>
            <person name="Arimoto A."/>
            <person name="Ishii H."/>
            <person name="Satoh N."/>
            <person name="Nishiyama T."/>
            <person name="Hasebe M."/>
            <person name="Maruyama T."/>
            <person name="Minagawa J."/>
            <person name="Obokata J."/>
            <person name="Shigenobu S."/>
        </authorList>
    </citation>
    <scope>NUCLEOTIDE SEQUENCE [LARGE SCALE GENOMIC DNA]</scope>
</reference>